<gene>
    <name evidence="2" type="ORF">BLNAU_1404</name>
</gene>
<dbReference type="Pfam" id="PF03572">
    <property type="entry name" value="Peptidase_S41"/>
    <property type="match status" value="1"/>
</dbReference>
<sequence>MVPATHPHAFSLLIFNEYSFVNSLRNPPDDAGVAKIDLVVRIEVLDQEEMNSMFQFYTAVHQIVDSANDTHLQFLTPFHNIAVQYFPYDLSMDATDPPTLFLREFRGNTNLSEGSKSKLGFYQISAKVRNMSLNSESNPTKTPFDVLSDWAEENIASPKKETNRFNRTILDDFAIRKALEPQTADFIVIVTLANGEQKTVPVPFGACIATDEPIADLEETCFIDEPLDPTPQSNSDSSTPIITSEFSFTSAVIPAEKIGSVHIGSFSEQAHGTAIAFVQSLKGFVVKKSKKLVLDLRGNTGGSISLMIQLMELLWPHRIPHCPA</sequence>
<evidence type="ECO:0000313" key="2">
    <source>
        <dbReference type="EMBL" id="KAK2963835.1"/>
    </source>
</evidence>
<feature type="domain" description="Tail specific protease" evidence="1">
    <location>
        <begin position="257"/>
        <end position="315"/>
    </location>
</feature>
<dbReference type="SUPFAM" id="SSF52096">
    <property type="entry name" value="ClpP/crotonase"/>
    <property type="match status" value="1"/>
</dbReference>
<evidence type="ECO:0000259" key="1">
    <source>
        <dbReference type="Pfam" id="PF03572"/>
    </source>
</evidence>
<dbReference type="EMBL" id="JARBJD010000005">
    <property type="protein sequence ID" value="KAK2963835.1"/>
    <property type="molecule type" value="Genomic_DNA"/>
</dbReference>
<comment type="caution">
    <text evidence="2">The sequence shown here is derived from an EMBL/GenBank/DDBJ whole genome shotgun (WGS) entry which is preliminary data.</text>
</comment>
<protein>
    <recommendedName>
        <fullName evidence="1">Tail specific protease domain-containing protein</fullName>
    </recommendedName>
</protein>
<dbReference type="PANTHER" id="PTHR37049">
    <property type="entry name" value="PEPTIDASE S41 FAMILY PROTEIN"/>
    <property type="match status" value="1"/>
</dbReference>
<dbReference type="Proteomes" id="UP001281761">
    <property type="component" value="Unassembled WGS sequence"/>
</dbReference>
<dbReference type="PANTHER" id="PTHR37049:SF4">
    <property type="entry name" value="RHODANESE DOMAIN-CONTAINING PROTEIN"/>
    <property type="match status" value="1"/>
</dbReference>
<organism evidence="2 3">
    <name type="scientific">Blattamonas nauphoetae</name>
    <dbReference type="NCBI Taxonomy" id="2049346"/>
    <lineage>
        <taxon>Eukaryota</taxon>
        <taxon>Metamonada</taxon>
        <taxon>Preaxostyla</taxon>
        <taxon>Oxymonadida</taxon>
        <taxon>Blattamonas</taxon>
    </lineage>
</organism>
<keyword evidence="3" id="KW-1185">Reference proteome</keyword>
<name>A0ABQ9YJ99_9EUKA</name>
<dbReference type="Gene3D" id="3.90.226.10">
    <property type="entry name" value="2-enoyl-CoA Hydratase, Chain A, domain 1"/>
    <property type="match status" value="1"/>
</dbReference>
<dbReference type="InterPro" id="IPR005151">
    <property type="entry name" value="Tail-specific_protease"/>
</dbReference>
<reference evidence="2 3" key="1">
    <citation type="journal article" date="2022" name="bioRxiv">
        <title>Genomics of Preaxostyla Flagellates Illuminates Evolutionary Transitions and the Path Towards Mitochondrial Loss.</title>
        <authorList>
            <person name="Novak L.V.F."/>
            <person name="Treitli S.C."/>
            <person name="Pyrih J."/>
            <person name="Halakuc P."/>
            <person name="Pipaliya S.V."/>
            <person name="Vacek V."/>
            <person name="Brzon O."/>
            <person name="Soukal P."/>
            <person name="Eme L."/>
            <person name="Dacks J.B."/>
            <person name="Karnkowska A."/>
            <person name="Elias M."/>
            <person name="Hampl V."/>
        </authorList>
    </citation>
    <scope>NUCLEOTIDE SEQUENCE [LARGE SCALE GENOMIC DNA]</scope>
    <source>
        <strain evidence="2">NAU3</strain>
        <tissue evidence="2">Gut</tissue>
    </source>
</reference>
<dbReference type="InterPro" id="IPR029045">
    <property type="entry name" value="ClpP/crotonase-like_dom_sf"/>
</dbReference>
<evidence type="ECO:0000313" key="3">
    <source>
        <dbReference type="Proteomes" id="UP001281761"/>
    </source>
</evidence>
<accession>A0ABQ9YJ99</accession>
<proteinExistence type="predicted"/>
<dbReference type="InterPro" id="IPR052766">
    <property type="entry name" value="S41A_metabolite_peptidase"/>
</dbReference>